<dbReference type="EMBL" id="LVVY01000090">
    <property type="protein sequence ID" value="OAM76789.1"/>
    <property type="molecule type" value="Genomic_DNA"/>
</dbReference>
<dbReference type="AlphaFoldDB" id="A0A178HVT2"/>
<dbReference type="OrthoDB" id="7205828at2"/>
<dbReference type="Proteomes" id="UP000078389">
    <property type="component" value="Unassembled WGS sequence"/>
</dbReference>
<sequence length="61" mass="6739">MKPGITALERAFALARSGKYATLTDLKSAVSKEGYLADQLEGRMLARQLREILKAHRPAKP</sequence>
<evidence type="ECO:0000313" key="1">
    <source>
        <dbReference type="EMBL" id="OAM76789.1"/>
    </source>
</evidence>
<comment type="caution">
    <text evidence="1">The sequence shown here is derived from an EMBL/GenBank/DDBJ whole genome shotgun (WGS) entry which is preliminary data.</text>
</comment>
<accession>A0A178HVT2</accession>
<protein>
    <submittedName>
        <fullName evidence="1">Uncharacterized protein</fullName>
    </submittedName>
</protein>
<organism evidence="1 2">
    <name type="scientific">Devosia elaeis</name>
    <dbReference type="NCBI Taxonomy" id="1770058"/>
    <lineage>
        <taxon>Bacteria</taxon>
        <taxon>Pseudomonadati</taxon>
        <taxon>Pseudomonadota</taxon>
        <taxon>Alphaproteobacteria</taxon>
        <taxon>Hyphomicrobiales</taxon>
        <taxon>Devosiaceae</taxon>
        <taxon>Devosia</taxon>
    </lineage>
</organism>
<reference evidence="1 2" key="1">
    <citation type="submission" date="2016-03" db="EMBL/GenBank/DDBJ databases">
        <title>Genome sequencing of Devosia sp. S37.</title>
        <authorList>
            <person name="Mohd Nor M."/>
        </authorList>
    </citation>
    <scope>NUCLEOTIDE SEQUENCE [LARGE SCALE GENOMIC DNA]</scope>
    <source>
        <strain evidence="1 2">S37</strain>
    </source>
</reference>
<gene>
    <name evidence="1" type="ORF">A3840_11540</name>
</gene>
<proteinExistence type="predicted"/>
<name>A0A178HVT2_9HYPH</name>
<dbReference type="RefSeq" id="WP_067456601.1">
    <property type="nucleotide sequence ID" value="NZ_LVVY01000090.1"/>
</dbReference>
<keyword evidence="2" id="KW-1185">Reference proteome</keyword>
<evidence type="ECO:0000313" key="2">
    <source>
        <dbReference type="Proteomes" id="UP000078389"/>
    </source>
</evidence>